<dbReference type="PANTHER" id="PTHR16019:SF5">
    <property type="entry name" value="BSD DOMAIN-CONTAINING PROTEIN 1"/>
    <property type="match status" value="1"/>
</dbReference>
<name>A0A2T9Y2W5_9FUNG</name>
<dbReference type="EMBL" id="MBFT01000865">
    <property type="protein sequence ID" value="PVU86680.1"/>
    <property type="molecule type" value="Genomic_DNA"/>
</dbReference>
<proteinExistence type="predicted"/>
<dbReference type="InterPro" id="IPR005607">
    <property type="entry name" value="BSD_dom"/>
</dbReference>
<dbReference type="Gene3D" id="1.10.3970.10">
    <property type="entry name" value="BSD domain"/>
    <property type="match status" value="1"/>
</dbReference>
<organism evidence="4 5">
    <name type="scientific">Furculomyces boomerangus</name>
    <dbReference type="NCBI Taxonomy" id="61424"/>
    <lineage>
        <taxon>Eukaryota</taxon>
        <taxon>Fungi</taxon>
        <taxon>Fungi incertae sedis</taxon>
        <taxon>Zoopagomycota</taxon>
        <taxon>Kickxellomycotina</taxon>
        <taxon>Harpellomycetes</taxon>
        <taxon>Harpellales</taxon>
        <taxon>Harpellaceae</taxon>
        <taxon>Furculomyces</taxon>
    </lineage>
</organism>
<evidence type="ECO:0000256" key="1">
    <source>
        <dbReference type="SAM" id="Coils"/>
    </source>
</evidence>
<dbReference type="OrthoDB" id="73788at2759"/>
<protein>
    <recommendedName>
        <fullName evidence="3">BSD domain-containing protein</fullName>
    </recommendedName>
</protein>
<evidence type="ECO:0000313" key="4">
    <source>
        <dbReference type="EMBL" id="PVU86680.1"/>
    </source>
</evidence>
<feature type="region of interest" description="Disordered" evidence="2">
    <location>
        <begin position="1"/>
        <end position="68"/>
    </location>
</feature>
<evidence type="ECO:0000256" key="2">
    <source>
        <dbReference type="SAM" id="MobiDB-lite"/>
    </source>
</evidence>
<dbReference type="InterPro" id="IPR051494">
    <property type="entry name" value="BSD_domain-containing"/>
</dbReference>
<accession>A0A2T9Y2W5</accession>
<dbReference type="Proteomes" id="UP000245699">
    <property type="component" value="Unassembled WGS sequence"/>
</dbReference>
<feature type="compositionally biased region" description="Basic and acidic residues" evidence="2">
    <location>
        <begin position="31"/>
        <end position="57"/>
    </location>
</feature>
<reference evidence="4 5" key="1">
    <citation type="journal article" date="2018" name="MBio">
        <title>Comparative Genomics Reveals the Core Gene Toolbox for the Fungus-Insect Symbiosis.</title>
        <authorList>
            <person name="Wang Y."/>
            <person name="Stata M."/>
            <person name="Wang W."/>
            <person name="Stajich J.E."/>
            <person name="White M.M."/>
            <person name="Moncalvo J.M."/>
        </authorList>
    </citation>
    <scope>NUCLEOTIDE SEQUENCE [LARGE SCALE GENOMIC DNA]</scope>
    <source>
        <strain evidence="4 5">AUS-77-4</strain>
    </source>
</reference>
<evidence type="ECO:0000259" key="3">
    <source>
        <dbReference type="PROSITE" id="PS50858"/>
    </source>
</evidence>
<comment type="caution">
    <text evidence="4">The sequence shown here is derived from an EMBL/GenBank/DDBJ whole genome shotgun (WGS) entry which is preliminary data.</text>
</comment>
<gene>
    <name evidence="4" type="ORF">BB559_006434</name>
</gene>
<keyword evidence="1" id="KW-0175">Coiled coil</keyword>
<feature type="domain" description="BSD" evidence="3">
    <location>
        <begin position="356"/>
        <end position="408"/>
    </location>
</feature>
<dbReference type="PROSITE" id="PS50858">
    <property type="entry name" value="BSD"/>
    <property type="match status" value="1"/>
</dbReference>
<dbReference type="GO" id="GO:0005737">
    <property type="term" value="C:cytoplasm"/>
    <property type="evidence" value="ECO:0007669"/>
    <property type="project" value="TreeGrafter"/>
</dbReference>
<dbReference type="PANTHER" id="PTHR16019">
    <property type="entry name" value="SYNAPSE-ASSOCIATED PROTEIN"/>
    <property type="match status" value="1"/>
</dbReference>
<dbReference type="AlphaFoldDB" id="A0A2T9Y2W5"/>
<feature type="region of interest" description="Disordered" evidence="2">
    <location>
        <begin position="424"/>
        <end position="495"/>
    </location>
</feature>
<dbReference type="SUPFAM" id="SSF140383">
    <property type="entry name" value="BSD domain-like"/>
    <property type="match status" value="1"/>
</dbReference>
<feature type="coiled-coil region" evidence="1">
    <location>
        <begin position="134"/>
        <end position="161"/>
    </location>
</feature>
<feature type="compositionally biased region" description="Basic and acidic residues" evidence="2">
    <location>
        <begin position="441"/>
        <end position="487"/>
    </location>
</feature>
<sequence>MQNINQPPNIELTNQQVEAQTTINKTPQESENSKENVQDKDQKDSSGETDLKPKDSQTENVLQEQNKTEKKSSVFGFASLWANQLQKVNLASIVEQVKQSTDELAQGYKSDFNELSQLMKEGAKVAAEGLNKGYEQIKQGVKQELLEIEKFNEQMNKEDAETVEGTSSTPNVAVEEEQIQVDERGIPIVATEKSFENTQNAIKKTTGAISELLEGEHDKKYEEMAANATQEVKKFWSSVGSTLTNKTAIRIQQKKLSKFLDKLGKDFDEIAKKTITITSPMDELLTKEGKITTENLLEKQKIGLLTNLQSTAVTYILDPEEVSIDESKLGKDFVGKIKDYPLPTHGEEVKLQAEEFFESLDLKKAEEEFKKVVETYKGVDEQYKELVPSVVKREEFIKRYYFRSWQFEHEHNRRMELMKDAAEENNDEDFDWDLEDEEETKEEKDTKEKDSKEDKDTKEKDPKEETDAKEKGTKEEKDTREEKKIGGQDDWDNWE</sequence>
<feature type="compositionally biased region" description="Polar residues" evidence="2">
    <location>
        <begin position="1"/>
        <end position="30"/>
    </location>
</feature>
<feature type="compositionally biased region" description="Acidic residues" evidence="2">
    <location>
        <begin position="424"/>
        <end position="440"/>
    </location>
</feature>
<evidence type="ECO:0000313" key="5">
    <source>
        <dbReference type="Proteomes" id="UP000245699"/>
    </source>
</evidence>
<keyword evidence="5" id="KW-1185">Reference proteome</keyword>
<dbReference type="InterPro" id="IPR035925">
    <property type="entry name" value="BSD_dom_sf"/>
</dbReference>